<reference evidence="4 5" key="1">
    <citation type="journal article" date="2010" name="Proc. Natl. Acad. Sci. U.S.A.">
        <title>Insights into evolution of multicellular fungi from the assembled chromosomes of the mushroom Coprinopsis cinerea (Coprinus cinereus).</title>
        <authorList>
            <person name="Stajich J.E."/>
            <person name="Wilke S.K."/>
            <person name="Ahren D."/>
            <person name="Au C.H."/>
            <person name="Birren B.W."/>
            <person name="Borodovsky M."/>
            <person name="Burns C."/>
            <person name="Canback B."/>
            <person name="Casselton L.A."/>
            <person name="Cheng C.K."/>
            <person name="Deng J."/>
            <person name="Dietrich F.S."/>
            <person name="Fargo D.C."/>
            <person name="Farman M.L."/>
            <person name="Gathman A.C."/>
            <person name="Goldberg J."/>
            <person name="Guigo R."/>
            <person name="Hoegger P.J."/>
            <person name="Hooker J.B."/>
            <person name="Huggins A."/>
            <person name="James T.Y."/>
            <person name="Kamada T."/>
            <person name="Kilaru S."/>
            <person name="Kodira C."/>
            <person name="Kues U."/>
            <person name="Kupfer D."/>
            <person name="Kwan H.S."/>
            <person name="Lomsadze A."/>
            <person name="Li W."/>
            <person name="Lilly W.W."/>
            <person name="Ma L.J."/>
            <person name="Mackey A.J."/>
            <person name="Manning G."/>
            <person name="Martin F."/>
            <person name="Muraguchi H."/>
            <person name="Natvig D.O."/>
            <person name="Palmerini H."/>
            <person name="Ramesh M.A."/>
            <person name="Rehmeyer C.J."/>
            <person name="Roe B.A."/>
            <person name="Shenoy N."/>
            <person name="Stanke M."/>
            <person name="Ter-Hovhannisyan V."/>
            <person name="Tunlid A."/>
            <person name="Velagapudi R."/>
            <person name="Vision T.J."/>
            <person name="Zeng Q."/>
            <person name="Zolan M.E."/>
            <person name="Pukkila P.J."/>
        </authorList>
    </citation>
    <scope>NUCLEOTIDE SEQUENCE [LARGE SCALE GENOMIC DNA]</scope>
    <source>
        <strain evidence="5">Okayama-7 / 130 / ATCC MYA-4618 / FGSC 9003</strain>
    </source>
</reference>
<protein>
    <recommendedName>
        <fullName evidence="3">DUF6533 domain-containing protein</fullName>
    </recommendedName>
</protein>
<keyword evidence="2" id="KW-1133">Transmembrane helix</keyword>
<evidence type="ECO:0000313" key="4">
    <source>
        <dbReference type="EMBL" id="EAU82181.2"/>
    </source>
</evidence>
<feature type="domain" description="DUF6533" evidence="3">
    <location>
        <begin position="26"/>
        <end position="70"/>
    </location>
</feature>
<dbReference type="GeneID" id="6016278"/>
<organism evidence="4 5">
    <name type="scientific">Coprinopsis cinerea (strain Okayama-7 / 130 / ATCC MYA-4618 / FGSC 9003)</name>
    <name type="common">Inky cap fungus</name>
    <name type="synonym">Hormographiella aspergillata</name>
    <dbReference type="NCBI Taxonomy" id="240176"/>
    <lineage>
        <taxon>Eukaryota</taxon>
        <taxon>Fungi</taxon>
        <taxon>Dikarya</taxon>
        <taxon>Basidiomycota</taxon>
        <taxon>Agaricomycotina</taxon>
        <taxon>Agaricomycetes</taxon>
        <taxon>Agaricomycetidae</taxon>
        <taxon>Agaricales</taxon>
        <taxon>Agaricineae</taxon>
        <taxon>Psathyrellaceae</taxon>
        <taxon>Coprinopsis</taxon>
    </lineage>
</organism>
<dbReference type="EMBL" id="AACS02000011">
    <property type="protein sequence ID" value="EAU82181.2"/>
    <property type="molecule type" value="Genomic_DNA"/>
</dbReference>
<dbReference type="OrthoDB" id="3242376at2759"/>
<keyword evidence="5" id="KW-1185">Reference proteome</keyword>
<gene>
    <name evidence="4" type="ORF">CC1G_11371</name>
</gene>
<proteinExistence type="predicted"/>
<evidence type="ECO:0000259" key="3">
    <source>
        <dbReference type="Pfam" id="PF20151"/>
    </source>
</evidence>
<dbReference type="OMA" id="CTSEGAN"/>
<dbReference type="VEuPathDB" id="FungiDB:CC1G_11371"/>
<feature type="compositionally biased region" description="Polar residues" evidence="1">
    <location>
        <begin position="278"/>
        <end position="288"/>
    </location>
</feature>
<accession>A8P8Y0</accession>
<dbReference type="eggNOG" id="ENOG502SKN8">
    <property type="taxonomic scope" value="Eukaryota"/>
</dbReference>
<feature type="transmembrane region" description="Helical" evidence="2">
    <location>
        <begin position="54"/>
        <end position="79"/>
    </location>
</feature>
<name>A8P8Y0_COPC7</name>
<keyword evidence="2" id="KW-0472">Membrane</keyword>
<dbReference type="STRING" id="240176.A8P8Y0"/>
<dbReference type="Pfam" id="PF20151">
    <property type="entry name" value="DUF6533"/>
    <property type="match status" value="1"/>
</dbReference>
<dbReference type="InterPro" id="IPR045340">
    <property type="entry name" value="DUF6533"/>
</dbReference>
<feature type="transmembrane region" description="Helical" evidence="2">
    <location>
        <begin position="169"/>
        <end position="191"/>
    </location>
</feature>
<evidence type="ECO:0000256" key="2">
    <source>
        <dbReference type="SAM" id="Phobius"/>
    </source>
</evidence>
<dbReference type="KEGG" id="cci:CC1G_11371"/>
<dbReference type="HOGENOM" id="CLU_035509_7_3_1"/>
<dbReference type="InParanoid" id="A8P8Y0"/>
<dbReference type="AlphaFoldDB" id="A8P8Y0"/>
<feature type="transmembrane region" description="Helical" evidence="2">
    <location>
        <begin position="124"/>
        <end position="143"/>
    </location>
</feature>
<dbReference type="Proteomes" id="UP000001861">
    <property type="component" value="Unassembled WGS sequence"/>
</dbReference>
<feature type="transmembrane region" description="Helical" evidence="2">
    <location>
        <begin position="91"/>
        <end position="112"/>
    </location>
</feature>
<evidence type="ECO:0000256" key="1">
    <source>
        <dbReference type="SAM" id="MobiDB-lite"/>
    </source>
</evidence>
<dbReference type="RefSeq" id="XP_001839660.2">
    <property type="nucleotide sequence ID" value="XM_001839608.2"/>
</dbReference>
<feature type="region of interest" description="Disordered" evidence="1">
    <location>
        <begin position="276"/>
        <end position="301"/>
    </location>
</feature>
<keyword evidence="2" id="KW-0812">Transmembrane</keyword>
<sequence length="301" mass="33721">MSAVSSLSADEYARTAFNLRVAKSYSLASCVMLFYDIMLTFGEEVETIWKQPRWSHMTLLFALNRYLTPLGYIVIIVSFHQPWSTSVCDRYILFPEALKIVTATVIGIVFVLRVHAIYGRNMVATTLASMLLITELAVKIWAFTDGTRLQLPEGLVGCILVGKQHTRFAFTWIAELGFDSAIFLMTLWGTFSYYRVQRGNPESLYALVVRDGIVYFAIICGANVITVSFFLAGAPDIKAINASFSTLYNNKFNGFKADPEFTNRGRTYTCLPRKHSRASGTCSLSNPVRNGDSGKGYDHRL</sequence>
<comment type="caution">
    <text evidence="4">The sequence shown here is derived from an EMBL/GenBank/DDBJ whole genome shotgun (WGS) entry which is preliminary data.</text>
</comment>
<feature type="transmembrane region" description="Helical" evidence="2">
    <location>
        <begin position="212"/>
        <end position="234"/>
    </location>
</feature>
<evidence type="ECO:0000313" key="5">
    <source>
        <dbReference type="Proteomes" id="UP000001861"/>
    </source>
</evidence>